<feature type="transmembrane region" description="Helical" evidence="10">
    <location>
        <begin position="6"/>
        <end position="27"/>
    </location>
</feature>
<comment type="similarity">
    <text evidence="3">Belongs to the cytochrome c oxidase VIII family.</text>
</comment>
<dbReference type="GO" id="GO:0006123">
    <property type="term" value="P:mitochondrial electron transport, cytochrome c to oxygen"/>
    <property type="evidence" value="ECO:0007669"/>
    <property type="project" value="InterPro"/>
</dbReference>
<evidence type="ECO:0000313" key="11">
    <source>
        <dbReference type="EMBL" id="KFW74223.1"/>
    </source>
</evidence>
<keyword evidence="8" id="KW-0496">Mitochondrion</keyword>
<dbReference type="AlphaFoldDB" id="A0A093PBC3"/>
<protein>
    <recommendedName>
        <fullName evidence="13">Cytochrome c oxidase subunit 8B, mitochondrial</fullName>
    </recommendedName>
</protein>
<keyword evidence="12" id="KW-1185">Reference proteome</keyword>
<dbReference type="Gene3D" id="4.10.81.10">
    <property type="entry name" value="Cytochrome c oxidase, subunit 8"/>
    <property type="match status" value="1"/>
</dbReference>
<accession>A0A093PBC3</accession>
<evidence type="ECO:0000256" key="4">
    <source>
        <dbReference type="ARBA" id="ARBA00022692"/>
    </source>
</evidence>
<dbReference type="OrthoDB" id="8931496at2759"/>
<dbReference type="GO" id="GO:0005743">
    <property type="term" value="C:mitochondrial inner membrane"/>
    <property type="evidence" value="ECO:0007669"/>
    <property type="project" value="UniProtKB-SubCell"/>
</dbReference>
<organism evidence="11 12">
    <name type="scientific">Manacus vitellinus</name>
    <name type="common">golden-collared manakin</name>
    <dbReference type="NCBI Taxonomy" id="328815"/>
    <lineage>
        <taxon>Eukaryota</taxon>
        <taxon>Metazoa</taxon>
        <taxon>Chordata</taxon>
        <taxon>Craniata</taxon>
        <taxon>Vertebrata</taxon>
        <taxon>Euteleostomi</taxon>
        <taxon>Archelosauria</taxon>
        <taxon>Archosauria</taxon>
        <taxon>Dinosauria</taxon>
        <taxon>Saurischia</taxon>
        <taxon>Theropoda</taxon>
        <taxon>Coelurosauria</taxon>
        <taxon>Aves</taxon>
        <taxon>Neognathae</taxon>
        <taxon>Neoaves</taxon>
        <taxon>Telluraves</taxon>
        <taxon>Australaves</taxon>
        <taxon>Passeriformes</taxon>
        <taxon>Pipridae</taxon>
        <taxon>Manacus</taxon>
    </lineage>
</organism>
<evidence type="ECO:0000256" key="9">
    <source>
        <dbReference type="ARBA" id="ARBA00023136"/>
    </source>
</evidence>
<keyword evidence="4 10" id="KW-0812">Transmembrane</keyword>
<name>A0A093PBC3_9PASS</name>
<comment type="subcellular location">
    <subcellularLocation>
        <location evidence="1">Mitochondrion inner membrane</location>
        <topology evidence="1">Single-pass membrane protein</topology>
    </subcellularLocation>
</comment>
<evidence type="ECO:0000256" key="8">
    <source>
        <dbReference type="ARBA" id="ARBA00023128"/>
    </source>
</evidence>
<feature type="non-terminal residue" evidence="11">
    <location>
        <position position="1"/>
    </location>
</feature>
<reference evidence="11 12" key="1">
    <citation type="submission" date="2014-06" db="EMBL/GenBank/DDBJ databases">
        <title>Genome evolution of avian class.</title>
        <authorList>
            <person name="Zhang G."/>
            <person name="Li C."/>
        </authorList>
    </citation>
    <scope>NUCLEOTIDE SEQUENCE [LARGE SCALE GENOMIC DNA]</scope>
    <source>
        <strain evidence="11">BGI_N305</strain>
    </source>
</reference>
<keyword evidence="7 10" id="KW-1133">Transmembrane helix</keyword>
<dbReference type="InterPro" id="IPR036548">
    <property type="entry name" value="Cyt_c_oxidase_su8_sf"/>
</dbReference>
<evidence type="ECO:0000256" key="2">
    <source>
        <dbReference type="ARBA" id="ARBA00004673"/>
    </source>
</evidence>
<dbReference type="InterPro" id="IPR003205">
    <property type="entry name" value="Cyt_c_oxidase_su8"/>
</dbReference>
<evidence type="ECO:0008006" key="13">
    <source>
        <dbReference type="Google" id="ProtNLM"/>
    </source>
</evidence>
<evidence type="ECO:0000256" key="7">
    <source>
        <dbReference type="ARBA" id="ARBA00022989"/>
    </source>
</evidence>
<evidence type="ECO:0000313" key="12">
    <source>
        <dbReference type="Proteomes" id="UP000053258"/>
    </source>
</evidence>
<keyword evidence="9 10" id="KW-0472">Membrane</keyword>
<feature type="non-terminal residue" evidence="11">
    <location>
        <position position="35"/>
    </location>
</feature>
<evidence type="ECO:0000256" key="5">
    <source>
        <dbReference type="ARBA" id="ARBA00022792"/>
    </source>
</evidence>
<comment type="pathway">
    <text evidence="2">Energy metabolism; oxidative phosphorylation.</text>
</comment>
<sequence length="35" mass="3848">PSPPQEQGIALAAMFASFLLPTAWVLAHIDHYKAR</sequence>
<proteinExistence type="inferred from homology"/>
<dbReference type="SUPFAM" id="SSF81431">
    <property type="entry name" value="Mitochondrial cytochrome c oxidase subunit VIIIb (aka IX)"/>
    <property type="match status" value="1"/>
</dbReference>
<evidence type="ECO:0000256" key="6">
    <source>
        <dbReference type="ARBA" id="ARBA00022946"/>
    </source>
</evidence>
<evidence type="ECO:0000256" key="1">
    <source>
        <dbReference type="ARBA" id="ARBA00004434"/>
    </source>
</evidence>
<dbReference type="Proteomes" id="UP000053258">
    <property type="component" value="Unassembled WGS sequence"/>
</dbReference>
<dbReference type="UniPathway" id="UPA00705"/>
<dbReference type="Pfam" id="PF02285">
    <property type="entry name" value="COX8"/>
    <property type="match status" value="1"/>
</dbReference>
<gene>
    <name evidence="11" type="ORF">N305_03218</name>
</gene>
<dbReference type="STRING" id="328815.ENSMVIP00005013546"/>
<keyword evidence="6" id="KW-0809">Transit peptide</keyword>
<evidence type="ECO:0000256" key="10">
    <source>
        <dbReference type="SAM" id="Phobius"/>
    </source>
</evidence>
<keyword evidence="5" id="KW-0999">Mitochondrion inner membrane</keyword>
<dbReference type="EMBL" id="KL668795">
    <property type="protein sequence ID" value="KFW74223.1"/>
    <property type="molecule type" value="Genomic_DNA"/>
</dbReference>
<evidence type="ECO:0000256" key="3">
    <source>
        <dbReference type="ARBA" id="ARBA00010117"/>
    </source>
</evidence>
<dbReference type="GO" id="GO:0045277">
    <property type="term" value="C:respiratory chain complex IV"/>
    <property type="evidence" value="ECO:0007669"/>
    <property type="project" value="InterPro"/>
</dbReference>